<dbReference type="GO" id="GO:0004525">
    <property type="term" value="F:ribonuclease III activity"/>
    <property type="evidence" value="ECO:0007669"/>
    <property type="project" value="InterPro"/>
</dbReference>
<dbReference type="GO" id="GO:0005737">
    <property type="term" value="C:cytoplasm"/>
    <property type="evidence" value="ECO:0007669"/>
    <property type="project" value="TreeGrafter"/>
</dbReference>
<dbReference type="PANTHER" id="PTHR14950">
    <property type="entry name" value="DICER-RELATED"/>
    <property type="match status" value="1"/>
</dbReference>
<feature type="domain" description="DRBM" evidence="4">
    <location>
        <begin position="188"/>
        <end position="254"/>
    </location>
</feature>
<gene>
    <name evidence="5" type="primary">ga12574</name>
    <name evidence="5" type="ORF">PR202_ga12574</name>
</gene>
<dbReference type="GO" id="GO:0003723">
    <property type="term" value="F:RNA binding"/>
    <property type="evidence" value="ECO:0007669"/>
    <property type="project" value="UniProtKB-KW"/>
</dbReference>
<feature type="compositionally biased region" description="Basic and acidic residues" evidence="3">
    <location>
        <begin position="15"/>
        <end position="29"/>
    </location>
</feature>
<comment type="caution">
    <text evidence="5">The sequence shown here is derived from an EMBL/GenBank/DDBJ whole genome shotgun (WGS) entry which is preliminary data.</text>
</comment>
<dbReference type="SUPFAM" id="SSF69065">
    <property type="entry name" value="RNase III domain-like"/>
    <property type="match status" value="1"/>
</dbReference>
<dbReference type="InterPro" id="IPR014720">
    <property type="entry name" value="dsRBD_dom"/>
</dbReference>
<proteinExistence type="predicted"/>
<dbReference type="Pfam" id="PF00035">
    <property type="entry name" value="dsrm"/>
    <property type="match status" value="1"/>
</dbReference>
<keyword evidence="1" id="KW-0378">Hydrolase</keyword>
<dbReference type="GO" id="GO:0030422">
    <property type="term" value="P:siRNA processing"/>
    <property type="evidence" value="ECO:0007669"/>
    <property type="project" value="TreeGrafter"/>
</dbReference>
<evidence type="ECO:0000313" key="5">
    <source>
        <dbReference type="EMBL" id="GJM95796.1"/>
    </source>
</evidence>
<dbReference type="EMBL" id="BQKI01000006">
    <property type="protein sequence ID" value="GJM95796.1"/>
    <property type="molecule type" value="Genomic_DNA"/>
</dbReference>
<dbReference type="SUPFAM" id="SSF54768">
    <property type="entry name" value="dsRNA-binding domain-like"/>
    <property type="match status" value="1"/>
</dbReference>
<dbReference type="SMART" id="SM00358">
    <property type="entry name" value="DSRM"/>
    <property type="match status" value="1"/>
</dbReference>
<dbReference type="Gene3D" id="3.30.160.20">
    <property type="match status" value="1"/>
</dbReference>
<accession>A0AAV5CCK9</accession>
<reference evidence="5" key="2">
    <citation type="submission" date="2021-12" db="EMBL/GenBank/DDBJ databases">
        <title>Resequencing data analysis of finger millet.</title>
        <authorList>
            <person name="Hatakeyama M."/>
            <person name="Aluri S."/>
            <person name="Balachadran M.T."/>
            <person name="Sivarajan S.R."/>
            <person name="Poveda L."/>
            <person name="Shimizu-Inatsugi R."/>
            <person name="Schlapbach R."/>
            <person name="Sreeman S.M."/>
            <person name="Shimizu K.K."/>
        </authorList>
    </citation>
    <scope>NUCLEOTIDE SEQUENCE</scope>
</reference>
<keyword evidence="6" id="KW-1185">Reference proteome</keyword>
<sequence>MAFSAADAQGEDAPCEDKPGTSEPGDRNGVELPPELCRVVMAPVSANTLRVFTFVPSIMYRIQCILLSVKLKIQLGPRMQQFNVKALKIVEALTTTECQEEFSQESLETLGDSFLNLKKISIKSDRIADSVEALIAAYLSLGGEHDILIVPVDSDNCSLCKCDKEKVWRATKRLLQPLATAETVERDPVTELKQLCEQKNYPAPSYSTTVKDGVTTVIAKVWVAGALHSCSGTRTGRNKDAMKSAAKALLKKLKAAGVP</sequence>
<protein>
    <recommendedName>
        <fullName evidence="4">DRBM domain-containing protein</fullName>
    </recommendedName>
</protein>
<dbReference type="AlphaFoldDB" id="A0AAV5CCK9"/>
<reference evidence="5" key="1">
    <citation type="journal article" date="2018" name="DNA Res.">
        <title>Multiple hybrid de novo genome assembly of finger millet, an orphan allotetraploid crop.</title>
        <authorList>
            <person name="Hatakeyama M."/>
            <person name="Aluri S."/>
            <person name="Balachadran M.T."/>
            <person name="Sivarajan S.R."/>
            <person name="Patrignani A."/>
            <person name="Gruter S."/>
            <person name="Poveda L."/>
            <person name="Shimizu-Inatsugi R."/>
            <person name="Baeten J."/>
            <person name="Francoijs K.J."/>
            <person name="Nataraja K.N."/>
            <person name="Reddy Y.A.N."/>
            <person name="Phadnis S."/>
            <person name="Ravikumar R.L."/>
            <person name="Schlapbach R."/>
            <person name="Sreeman S.M."/>
            <person name="Shimizu K.K."/>
        </authorList>
    </citation>
    <scope>NUCLEOTIDE SEQUENCE</scope>
</reference>
<evidence type="ECO:0000256" key="3">
    <source>
        <dbReference type="SAM" id="MobiDB-lite"/>
    </source>
</evidence>
<name>A0AAV5CCK9_ELECO</name>
<evidence type="ECO:0000313" key="6">
    <source>
        <dbReference type="Proteomes" id="UP001054889"/>
    </source>
</evidence>
<keyword evidence="2" id="KW-0694">RNA-binding</keyword>
<organism evidence="5 6">
    <name type="scientific">Eleusine coracana subsp. coracana</name>
    <dbReference type="NCBI Taxonomy" id="191504"/>
    <lineage>
        <taxon>Eukaryota</taxon>
        <taxon>Viridiplantae</taxon>
        <taxon>Streptophyta</taxon>
        <taxon>Embryophyta</taxon>
        <taxon>Tracheophyta</taxon>
        <taxon>Spermatophyta</taxon>
        <taxon>Magnoliopsida</taxon>
        <taxon>Liliopsida</taxon>
        <taxon>Poales</taxon>
        <taxon>Poaceae</taxon>
        <taxon>PACMAD clade</taxon>
        <taxon>Chloridoideae</taxon>
        <taxon>Cynodonteae</taxon>
        <taxon>Eleusininae</taxon>
        <taxon>Eleusine</taxon>
    </lineage>
</organism>
<dbReference type="Proteomes" id="UP001054889">
    <property type="component" value="Unassembled WGS sequence"/>
</dbReference>
<feature type="region of interest" description="Disordered" evidence="3">
    <location>
        <begin position="1"/>
        <end position="30"/>
    </location>
</feature>
<evidence type="ECO:0000256" key="2">
    <source>
        <dbReference type="ARBA" id="ARBA00022884"/>
    </source>
</evidence>
<evidence type="ECO:0000259" key="4">
    <source>
        <dbReference type="SMART" id="SM00358"/>
    </source>
</evidence>
<dbReference type="PANTHER" id="PTHR14950:SF70">
    <property type="entry name" value="ENDORIBONUCLEASE DICER HOMOLOG 2"/>
    <property type="match status" value="1"/>
</dbReference>
<dbReference type="GO" id="GO:0005634">
    <property type="term" value="C:nucleus"/>
    <property type="evidence" value="ECO:0007669"/>
    <property type="project" value="TreeGrafter"/>
</dbReference>
<evidence type="ECO:0000256" key="1">
    <source>
        <dbReference type="ARBA" id="ARBA00022801"/>
    </source>
</evidence>
<dbReference type="InterPro" id="IPR036389">
    <property type="entry name" value="RNase_III_sf"/>
</dbReference>